<evidence type="ECO:0000313" key="2">
    <source>
        <dbReference type="EMBL" id="QQZ61494.1"/>
    </source>
</evidence>
<evidence type="ECO:0000256" key="1">
    <source>
        <dbReference type="SAM" id="MobiDB-lite"/>
    </source>
</evidence>
<dbReference type="EMBL" id="CP068595">
    <property type="protein sequence ID" value="QQZ61494.1"/>
    <property type="molecule type" value="Genomic_DNA"/>
</dbReference>
<proteinExistence type="predicted"/>
<name>A0A974SDK1_9BACL</name>
<keyword evidence="3" id="KW-1185">Reference proteome</keyword>
<dbReference type="KEGG" id="pson:JI735_01525"/>
<dbReference type="PROSITE" id="PS51257">
    <property type="entry name" value="PROKAR_LIPOPROTEIN"/>
    <property type="match status" value="1"/>
</dbReference>
<dbReference type="AlphaFoldDB" id="A0A974SDK1"/>
<dbReference type="RefSeq" id="WP_081487258.1">
    <property type="nucleotide sequence ID" value="NZ_CP068595.1"/>
</dbReference>
<accession>A0A974SDK1</accession>
<dbReference type="Proteomes" id="UP000595841">
    <property type="component" value="Chromosome"/>
</dbReference>
<dbReference type="NCBIfam" id="TIGR04065">
    <property type="entry name" value="ocin_CLI_3235"/>
    <property type="match status" value="1"/>
</dbReference>
<dbReference type="InterPro" id="IPR023968">
    <property type="entry name" value="Bacteriocin_CLI3235"/>
</dbReference>
<sequence length="64" mass="7009">MRKLNKKNFSQMHTVEAYADCHLSCACYCATCSCWGPDFLHVSNTSADSGSQNYTPTATAQVRG</sequence>
<feature type="region of interest" description="Disordered" evidence="1">
    <location>
        <begin position="45"/>
        <end position="64"/>
    </location>
</feature>
<reference evidence="2 3" key="1">
    <citation type="submission" date="2021-01" db="EMBL/GenBank/DDBJ databases">
        <title>Whole genome sequence of Paenibacillus sonchi LMG 24727 for comparative genomics.</title>
        <authorList>
            <person name="Lee G."/>
            <person name="Kim M.-J."/>
            <person name="Lim K."/>
            <person name="Shin J.-H."/>
        </authorList>
    </citation>
    <scope>NUCLEOTIDE SEQUENCE [LARGE SCALE GENOMIC DNA]</scope>
    <source>
        <strain evidence="2 3">LMG 24727</strain>
    </source>
</reference>
<evidence type="ECO:0000313" key="3">
    <source>
        <dbReference type="Proteomes" id="UP000595841"/>
    </source>
</evidence>
<protein>
    <submittedName>
        <fullName evidence="2">CLI_3235 family bacteriocin</fullName>
    </submittedName>
</protein>
<gene>
    <name evidence="2" type="ORF">JI735_01525</name>
</gene>
<organism evidence="2 3">
    <name type="scientific">Paenibacillus sonchi</name>
    <dbReference type="NCBI Taxonomy" id="373687"/>
    <lineage>
        <taxon>Bacteria</taxon>
        <taxon>Bacillati</taxon>
        <taxon>Bacillota</taxon>
        <taxon>Bacilli</taxon>
        <taxon>Bacillales</taxon>
        <taxon>Paenibacillaceae</taxon>
        <taxon>Paenibacillus</taxon>
        <taxon>Paenibacillus sonchi group</taxon>
    </lineage>
</organism>